<gene>
    <name evidence="1" type="ORF">CLIB1444_14S01794</name>
</gene>
<evidence type="ECO:0000313" key="2">
    <source>
        <dbReference type="Proteomes" id="UP001152531"/>
    </source>
</evidence>
<comment type="caution">
    <text evidence="1">The sequence shown here is derived from an EMBL/GenBank/DDBJ whole genome shotgun (WGS) entry which is preliminary data.</text>
</comment>
<keyword evidence="2" id="KW-1185">Reference proteome</keyword>
<organism evidence="1 2">
    <name type="scientific">[Candida] jaroonii</name>
    <dbReference type="NCBI Taxonomy" id="467808"/>
    <lineage>
        <taxon>Eukaryota</taxon>
        <taxon>Fungi</taxon>
        <taxon>Dikarya</taxon>
        <taxon>Ascomycota</taxon>
        <taxon>Saccharomycotina</taxon>
        <taxon>Pichiomycetes</taxon>
        <taxon>Debaryomycetaceae</taxon>
        <taxon>Yamadazyma</taxon>
    </lineage>
</organism>
<proteinExistence type="predicted"/>
<dbReference type="EMBL" id="CALSDN010000014">
    <property type="protein sequence ID" value="CAH6723336.1"/>
    <property type="molecule type" value="Genomic_DNA"/>
</dbReference>
<accession>A0ACA9YE82</accession>
<dbReference type="Proteomes" id="UP001152531">
    <property type="component" value="Unassembled WGS sequence"/>
</dbReference>
<sequence length="368" mass="43341">MSTKLSPSYYGYVGSTKDALLIIQSILNKQLNLIPRRPHERERLDLIKSGNVFIFIEEHSGIKRWTDGISWSPSRILGRFLVYRELDKELENNNMYQSAMDMDKKRKKKRSYDEFEINNIQHGFKDQGLIKKTLSITTNLKEFNNVDKQTIHLISYYNANDVINGKLCRPSESDLKNLQIDKHLWDAIKESNLGGKVPIEDEAYYFLDNNYQLQNMSKLSQPSYSHQIPQIPHQQMPSIPQVPSQVQVPQMQQVSPQIQQLQHQQQQQQIPQQMHQQSIPSINSMSNNSKGTPQSIPPPLFYNKNYMLPIPSNYEYKNEEDFNISNNLNSLYHDHYYMPYYYHYDNNKRFKDDLHIDEGHNFITNYNS</sequence>
<reference evidence="1" key="1">
    <citation type="submission" date="2022-06" db="EMBL/GenBank/DDBJ databases">
        <authorList>
            <person name="Legras J.-L."/>
            <person name="Devillers H."/>
            <person name="Grondin C."/>
        </authorList>
    </citation>
    <scope>NUCLEOTIDE SEQUENCE</scope>
    <source>
        <strain evidence="1">CLIB 1444</strain>
    </source>
</reference>
<evidence type="ECO:0000313" key="1">
    <source>
        <dbReference type="EMBL" id="CAH6723336.1"/>
    </source>
</evidence>
<protein>
    <submittedName>
        <fullName evidence="1">Global transcription regulator Sge1p</fullName>
    </submittedName>
</protein>
<name>A0ACA9YE82_9ASCO</name>